<protein>
    <submittedName>
        <fullName evidence="2">Sugar phosphate isomerase/epimerase</fullName>
    </submittedName>
</protein>
<sequence>MSDNLTFLNLVLLSGETPAQLQAAKQAGFDRVEIWQRNVESAAGGAAAVREQARQLGLGFINCQVLSDFAGAPLAIRDEKRRQAQQFFQLAQAIGCDTVQAPACTRADCQADLIDEDLRWLSAEAARRQLRIMYEPMAWSAVDNRLEAIWRRLERLALPNVGLVVDLFHITACGDDASVLDAIPMEQIYEVQLCDTVEAVTPGDRQHLIETARHRRLLPGDGNLPVAEFVSALKRKGYHGPVGIEVFNDRLQQQPPQRAAQQAFAALRRCWS</sequence>
<gene>
    <name evidence="2" type="ORF">FKM52_11395</name>
</gene>
<feature type="domain" description="Xylose isomerase-like TIM barrel" evidence="1">
    <location>
        <begin position="21"/>
        <end position="270"/>
    </location>
</feature>
<reference evidence="2 3" key="1">
    <citation type="submission" date="2019-06" db="EMBL/GenBank/DDBJ databases">
        <authorList>
            <person name="Yang Y."/>
        </authorList>
    </citation>
    <scope>NUCLEOTIDE SEQUENCE [LARGE SCALE GENOMIC DNA]</scope>
    <source>
        <strain evidence="2 3">BIT-26</strain>
    </source>
</reference>
<dbReference type="Pfam" id="PF01261">
    <property type="entry name" value="AP_endonuc_2"/>
    <property type="match status" value="1"/>
</dbReference>
<evidence type="ECO:0000313" key="3">
    <source>
        <dbReference type="Proteomes" id="UP000319523"/>
    </source>
</evidence>
<keyword evidence="2" id="KW-0413">Isomerase</keyword>
<dbReference type="PANTHER" id="PTHR12110:SF21">
    <property type="entry name" value="XYLOSE ISOMERASE-LIKE TIM BARREL DOMAIN-CONTAINING PROTEIN"/>
    <property type="match status" value="1"/>
</dbReference>
<evidence type="ECO:0000313" key="2">
    <source>
        <dbReference type="EMBL" id="TPW41955.1"/>
    </source>
</evidence>
<comment type="caution">
    <text evidence="2">The sequence shown here is derived from an EMBL/GenBank/DDBJ whole genome shotgun (WGS) entry which is preliminary data.</text>
</comment>
<dbReference type="RefSeq" id="WP_141176299.1">
    <property type="nucleotide sequence ID" value="NZ_JBHUFX010000002.1"/>
</dbReference>
<organism evidence="2 3">
    <name type="scientific">Mixta tenebrionis</name>
    <dbReference type="NCBI Taxonomy" id="2562439"/>
    <lineage>
        <taxon>Bacteria</taxon>
        <taxon>Pseudomonadati</taxon>
        <taxon>Pseudomonadota</taxon>
        <taxon>Gammaproteobacteria</taxon>
        <taxon>Enterobacterales</taxon>
        <taxon>Erwiniaceae</taxon>
        <taxon>Mixta</taxon>
    </lineage>
</organism>
<evidence type="ECO:0000259" key="1">
    <source>
        <dbReference type="Pfam" id="PF01261"/>
    </source>
</evidence>
<dbReference type="InterPro" id="IPR036237">
    <property type="entry name" value="Xyl_isomerase-like_sf"/>
</dbReference>
<keyword evidence="3" id="KW-1185">Reference proteome</keyword>
<dbReference type="InterPro" id="IPR050312">
    <property type="entry name" value="IolE/XylAMocC-like"/>
</dbReference>
<dbReference type="Proteomes" id="UP000319523">
    <property type="component" value="Unassembled WGS sequence"/>
</dbReference>
<name>A0A506V8E3_9GAMM</name>
<accession>A0A506V8E3</accession>
<dbReference type="GO" id="GO:0016853">
    <property type="term" value="F:isomerase activity"/>
    <property type="evidence" value="ECO:0007669"/>
    <property type="project" value="UniProtKB-KW"/>
</dbReference>
<dbReference type="SUPFAM" id="SSF51658">
    <property type="entry name" value="Xylose isomerase-like"/>
    <property type="match status" value="1"/>
</dbReference>
<dbReference type="EMBL" id="VHQI01000006">
    <property type="protein sequence ID" value="TPW41955.1"/>
    <property type="molecule type" value="Genomic_DNA"/>
</dbReference>
<dbReference type="AlphaFoldDB" id="A0A506V8E3"/>
<dbReference type="PANTHER" id="PTHR12110">
    <property type="entry name" value="HYDROXYPYRUVATE ISOMERASE"/>
    <property type="match status" value="1"/>
</dbReference>
<proteinExistence type="predicted"/>
<dbReference type="Gene3D" id="3.20.20.150">
    <property type="entry name" value="Divalent-metal-dependent TIM barrel enzymes"/>
    <property type="match status" value="1"/>
</dbReference>
<dbReference type="OrthoDB" id="9780241at2"/>
<dbReference type="InterPro" id="IPR013022">
    <property type="entry name" value="Xyl_isomerase-like_TIM-brl"/>
</dbReference>